<dbReference type="InterPro" id="IPR007922">
    <property type="entry name" value="DciA-like"/>
</dbReference>
<feature type="region of interest" description="Disordered" evidence="1">
    <location>
        <begin position="1"/>
        <end position="106"/>
    </location>
</feature>
<dbReference type="EMBL" id="CP046455">
    <property type="protein sequence ID" value="QGU05975.1"/>
    <property type="molecule type" value="Genomic_DNA"/>
</dbReference>
<gene>
    <name evidence="2" type="ORF">COCCU_00020</name>
</gene>
<reference evidence="2 3" key="1">
    <citation type="submission" date="2019-11" db="EMBL/GenBank/DDBJ databases">
        <title>Complete genome sequence of Corynebacterium kalinowskii 1959, a novel Corynebacterium species isolated from soil of a small paddock in Vilsendorf, Germany.</title>
        <authorList>
            <person name="Schaffert L."/>
            <person name="Ruwe M."/>
            <person name="Milse J."/>
            <person name="Hanuschka K."/>
            <person name="Ortseifen V."/>
            <person name="Droste J."/>
            <person name="Brandt D."/>
            <person name="Schlueter L."/>
            <person name="Kutter Y."/>
            <person name="Vinke S."/>
            <person name="Viehoefer P."/>
            <person name="Jacob L."/>
            <person name="Luebke N.-C."/>
            <person name="Schulte-Berndt E."/>
            <person name="Hain C."/>
            <person name="Linder M."/>
            <person name="Schmidt P."/>
            <person name="Wollenschlaeger L."/>
            <person name="Luttermann T."/>
            <person name="Thieme E."/>
            <person name="Hassa J."/>
            <person name="Haak M."/>
            <person name="Wittchen M."/>
            <person name="Mentz A."/>
            <person name="Persicke M."/>
            <person name="Busche T."/>
            <person name="Ruckert C."/>
        </authorList>
    </citation>
    <scope>NUCLEOTIDE SEQUENCE [LARGE SCALE GENOMIC DNA]</scope>
    <source>
        <strain evidence="2 3">2039</strain>
    </source>
</reference>
<accession>A0A6B8W3J8</accession>
<dbReference type="KEGG" id="cok:COCCU_00020"/>
<name>A0A6B8W3J8_9CORY</name>
<evidence type="ECO:0000313" key="2">
    <source>
        <dbReference type="EMBL" id="QGU05975.1"/>
    </source>
</evidence>
<protein>
    <submittedName>
        <fullName evidence="2">Uncharacterized protein</fullName>
    </submittedName>
</protein>
<dbReference type="AlphaFoldDB" id="A0A6B8W3J8"/>
<dbReference type="Proteomes" id="UP000424462">
    <property type="component" value="Chromosome"/>
</dbReference>
<sequence>MRVTMENPKKPEQSPETPGDSVGAAFAQLRAAAKQRSGKAPDLSKQGRNQLPRQKQVDRGMVPGVPGLSAAGKSTASGEPEVVKRSPRGRPTGPDGRRLPKRPNLDNFGTVLGSEIVRRGWRRELAGGWVQSHWPELVGEKIAQHTKVEMLKDKALFITCDSTAWATNLRMMQRQILQAIAAKVGPDVISELKIFGPKAPNWRKGPLHVKGRGPRDTWG</sequence>
<keyword evidence="3" id="KW-1185">Reference proteome</keyword>
<proteinExistence type="predicted"/>
<evidence type="ECO:0000256" key="1">
    <source>
        <dbReference type="SAM" id="MobiDB-lite"/>
    </source>
</evidence>
<dbReference type="Pfam" id="PF05258">
    <property type="entry name" value="DciA"/>
    <property type="match status" value="1"/>
</dbReference>
<evidence type="ECO:0000313" key="3">
    <source>
        <dbReference type="Proteomes" id="UP000424462"/>
    </source>
</evidence>
<dbReference type="PANTHER" id="PTHR36456">
    <property type="entry name" value="UPF0232 PROTEIN SCO3875"/>
    <property type="match status" value="1"/>
</dbReference>
<organism evidence="2 3">
    <name type="scientific">Corynebacterium occultum</name>
    <dbReference type="NCBI Taxonomy" id="2675219"/>
    <lineage>
        <taxon>Bacteria</taxon>
        <taxon>Bacillati</taxon>
        <taxon>Actinomycetota</taxon>
        <taxon>Actinomycetes</taxon>
        <taxon>Mycobacteriales</taxon>
        <taxon>Corynebacteriaceae</taxon>
        <taxon>Corynebacterium</taxon>
    </lineage>
</organism>
<dbReference type="PANTHER" id="PTHR36456:SF1">
    <property type="entry name" value="UPF0232 PROTEIN SCO3875"/>
    <property type="match status" value="1"/>
</dbReference>